<dbReference type="RefSeq" id="XP_056507678.1">
    <property type="nucleotide sequence ID" value="XM_056659385.1"/>
</dbReference>
<dbReference type="Proteomes" id="UP001141434">
    <property type="component" value="Unassembled WGS sequence"/>
</dbReference>
<dbReference type="InterPro" id="IPR036291">
    <property type="entry name" value="NAD(P)-bd_dom_sf"/>
</dbReference>
<name>A0A9W9EMA1_9EURO</name>
<dbReference type="Gene3D" id="3.40.50.720">
    <property type="entry name" value="NAD(P)-binding Rossmann-like Domain"/>
    <property type="match status" value="1"/>
</dbReference>
<organism evidence="5 6">
    <name type="scientific">Penicillium alfredii</name>
    <dbReference type="NCBI Taxonomy" id="1506179"/>
    <lineage>
        <taxon>Eukaryota</taxon>
        <taxon>Fungi</taxon>
        <taxon>Dikarya</taxon>
        <taxon>Ascomycota</taxon>
        <taxon>Pezizomycotina</taxon>
        <taxon>Eurotiomycetes</taxon>
        <taxon>Eurotiomycetidae</taxon>
        <taxon>Eurotiales</taxon>
        <taxon>Aspergillaceae</taxon>
        <taxon>Penicillium</taxon>
    </lineage>
</organism>
<evidence type="ECO:0000313" key="5">
    <source>
        <dbReference type="EMBL" id="KAJ5084281.1"/>
    </source>
</evidence>
<dbReference type="OrthoDB" id="191139at2759"/>
<keyword evidence="2" id="KW-0521">NADP</keyword>
<keyword evidence="4" id="KW-1133">Transmembrane helix</keyword>
<comment type="caution">
    <text evidence="5">The sequence shown here is derived from an EMBL/GenBank/DDBJ whole genome shotgun (WGS) entry which is preliminary data.</text>
</comment>
<gene>
    <name evidence="5" type="ORF">NUU61_008860</name>
</gene>
<dbReference type="EMBL" id="JAPMSZ010000011">
    <property type="protein sequence ID" value="KAJ5084281.1"/>
    <property type="molecule type" value="Genomic_DNA"/>
</dbReference>
<keyword evidence="4" id="KW-0472">Membrane</keyword>
<dbReference type="Pfam" id="PF00106">
    <property type="entry name" value="adh_short"/>
    <property type="match status" value="1"/>
</dbReference>
<evidence type="ECO:0000313" key="6">
    <source>
        <dbReference type="Proteomes" id="UP001141434"/>
    </source>
</evidence>
<dbReference type="SUPFAM" id="SSF51735">
    <property type="entry name" value="NAD(P)-binding Rossmann-fold domains"/>
    <property type="match status" value="1"/>
</dbReference>
<protein>
    <submittedName>
        <fullName evidence="5">Uncharacterized protein</fullName>
    </submittedName>
</protein>
<feature type="transmembrane region" description="Helical" evidence="4">
    <location>
        <begin position="20"/>
        <end position="42"/>
    </location>
</feature>
<reference evidence="5" key="1">
    <citation type="submission" date="2022-11" db="EMBL/GenBank/DDBJ databases">
        <authorList>
            <person name="Petersen C."/>
        </authorList>
    </citation>
    <scope>NUCLEOTIDE SEQUENCE</scope>
    <source>
        <strain evidence="5">IBT 34128</strain>
    </source>
</reference>
<reference evidence="5" key="2">
    <citation type="journal article" date="2023" name="IMA Fungus">
        <title>Comparative genomic study of the Penicillium genus elucidates a diverse pangenome and 15 lateral gene transfer events.</title>
        <authorList>
            <person name="Petersen C."/>
            <person name="Sorensen T."/>
            <person name="Nielsen M.R."/>
            <person name="Sondergaard T.E."/>
            <person name="Sorensen J.L."/>
            <person name="Fitzpatrick D.A."/>
            <person name="Frisvad J.C."/>
            <person name="Nielsen K.L."/>
        </authorList>
    </citation>
    <scope>NUCLEOTIDE SEQUENCE</scope>
    <source>
        <strain evidence="5">IBT 34128</strain>
    </source>
</reference>
<keyword evidence="6" id="KW-1185">Reference proteome</keyword>
<evidence type="ECO:0000256" key="2">
    <source>
        <dbReference type="ARBA" id="ARBA00022857"/>
    </source>
</evidence>
<accession>A0A9W9EMA1</accession>
<dbReference type="AlphaFoldDB" id="A0A9W9EMA1"/>
<evidence type="ECO:0000256" key="3">
    <source>
        <dbReference type="ARBA" id="ARBA00023002"/>
    </source>
</evidence>
<dbReference type="PANTHER" id="PTHR24320:SF154">
    <property type="entry name" value="OXIDOREDUCTASE, SHORT-CHAIN DEHYDROGENASE_REDUCTASE FAMILY (AFU_ORTHOLOGUE AFUA_2G04560)"/>
    <property type="match status" value="1"/>
</dbReference>
<proteinExistence type="inferred from homology"/>
<keyword evidence="3" id="KW-0560">Oxidoreductase</keyword>
<evidence type="ECO:0000256" key="4">
    <source>
        <dbReference type="SAM" id="Phobius"/>
    </source>
</evidence>
<keyword evidence="4" id="KW-0812">Transmembrane</keyword>
<evidence type="ECO:0000256" key="1">
    <source>
        <dbReference type="ARBA" id="ARBA00006484"/>
    </source>
</evidence>
<sequence>MTGLFTYRNFDLRDTPALDGRVAVVTVCVFVVSCQITAQLLLHGIAKIFIVARSADKFQIAREEWRQREGISLGENDARVEFVKCDLGNISDVKAAAEKIKHKTDQVHILICNADAGLGVPKEYKRSPQNIEWVFATNCVGHQVLVTLLLPLLKKALLTSSNGDVRVVVTSSSLHLVCRRLDLDQLISPSRIKWPALYDGVWRYGRSKLGNILFVKELSRRLLQDRDPATKHIYVNAFFPGNVVTDQWLGWSAYVGRLVGSLVRLAGTYWGQSLEDGAATALFLATSDEVRDKNHRGQYFVPIATACEPSAMGQDLKLARDLWVNTHSNHARWLADLRLQDWIDAQATETLGVGWQ</sequence>
<dbReference type="InterPro" id="IPR002347">
    <property type="entry name" value="SDR_fam"/>
</dbReference>
<comment type="similarity">
    <text evidence="1">Belongs to the short-chain dehydrogenases/reductases (SDR) family.</text>
</comment>
<dbReference type="GeneID" id="81398554"/>
<dbReference type="PANTHER" id="PTHR24320">
    <property type="entry name" value="RETINOL DEHYDROGENASE"/>
    <property type="match status" value="1"/>
</dbReference>
<dbReference type="GO" id="GO:0016491">
    <property type="term" value="F:oxidoreductase activity"/>
    <property type="evidence" value="ECO:0007669"/>
    <property type="project" value="UniProtKB-KW"/>
</dbReference>